<dbReference type="SUPFAM" id="SSF55785">
    <property type="entry name" value="PYP-like sensor domain (PAS domain)"/>
    <property type="match status" value="1"/>
</dbReference>
<dbReference type="Gene3D" id="2.10.70.100">
    <property type="match status" value="1"/>
</dbReference>
<evidence type="ECO:0000256" key="1">
    <source>
        <dbReference type="ARBA" id="ARBA00000085"/>
    </source>
</evidence>
<dbReference type="InterPro" id="IPR001610">
    <property type="entry name" value="PAC"/>
</dbReference>
<keyword evidence="3" id="KW-0597">Phosphoprotein</keyword>
<dbReference type="Gene3D" id="3.30.450.20">
    <property type="entry name" value="PAS domain"/>
    <property type="match status" value="1"/>
</dbReference>
<dbReference type="InterPro" id="IPR000700">
    <property type="entry name" value="PAS-assoc_C"/>
</dbReference>
<dbReference type="InterPro" id="IPR013655">
    <property type="entry name" value="PAS_fold_3"/>
</dbReference>
<evidence type="ECO:0000313" key="10">
    <source>
        <dbReference type="Proteomes" id="UP001379533"/>
    </source>
</evidence>
<keyword evidence="6" id="KW-0472">Membrane</keyword>
<keyword evidence="9" id="KW-0547">Nucleotide-binding</keyword>
<comment type="catalytic activity">
    <reaction evidence="1">
        <text>ATP + protein L-histidine = ADP + protein N-phospho-L-histidine.</text>
        <dbReference type="EC" id="2.7.13.3"/>
    </reaction>
</comment>
<dbReference type="PROSITE" id="PS50113">
    <property type="entry name" value="PAC"/>
    <property type="match status" value="1"/>
</dbReference>
<organism evidence="9 10">
    <name type="scientific">Pendulispora brunnea</name>
    <dbReference type="NCBI Taxonomy" id="2905690"/>
    <lineage>
        <taxon>Bacteria</taxon>
        <taxon>Pseudomonadati</taxon>
        <taxon>Myxococcota</taxon>
        <taxon>Myxococcia</taxon>
        <taxon>Myxococcales</taxon>
        <taxon>Sorangiineae</taxon>
        <taxon>Pendulisporaceae</taxon>
        <taxon>Pendulispora</taxon>
    </lineage>
</organism>
<dbReference type="InterPro" id="IPR004358">
    <property type="entry name" value="Sig_transdc_His_kin-like_C"/>
</dbReference>
<dbReference type="CDD" id="cd00130">
    <property type="entry name" value="PAS"/>
    <property type="match status" value="1"/>
</dbReference>
<dbReference type="PANTHER" id="PTHR42878:SF15">
    <property type="entry name" value="BACTERIOPHYTOCHROME"/>
    <property type="match status" value="1"/>
</dbReference>
<dbReference type="Pfam" id="PF02518">
    <property type="entry name" value="HATPase_c"/>
    <property type="match status" value="1"/>
</dbReference>
<protein>
    <recommendedName>
        <fullName evidence="2">histidine kinase</fullName>
        <ecNumber evidence="2">2.7.13.3</ecNumber>
    </recommendedName>
</protein>
<dbReference type="InterPro" id="IPR003594">
    <property type="entry name" value="HATPase_dom"/>
</dbReference>
<feature type="domain" description="Histidine kinase" evidence="7">
    <location>
        <begin position="284"/>
        <end position="500"/>
    </location>
</feature>
<keyword evidence="9" id="KW-0067">ATP-binding</keyword>
<dbReference type="InterPro" id="IPR036890">
    <property type="entry name" value="HATPase_C_sf"/>
</dbReference>
<dbReference type="NCBIfam" id="TIGR00229">
    <property type="entry name" value="sensory_box"/>
    <property type="match status" value="1"/>
</dbReference>
<dbReference type="CDD" id="cd00075">
    <property type="entry name" value="HATPase"/>
    <property type="match status" value="1"/>
</dbReference>
<proteinExistence type="predicted"/>
<evidence type="ECO:0000256" key="2">
    <source>
        <dbReference type="ARBA" id="ARBA00012438"/>
    </source>
</evidence>
<name>A0ABZ2K4W9_9BACT</name>
<dbReference type="PRINTS" id="PR00344">
    <property type="entry name" value="BCTRLSENSOR"/>
</dbReference>
<dbReference type="Gene3D" id="1.10.287.130">
    <property type="match status" value="1"/>
</dbReference>
<dbReference type="InterPro" id="IPR050351">
    <property type="entry name" value="BphY/WalK/GraS-like"/>
</dbReference>
<dbReference type="SMART" id="SM00086">
    <property type="entry name" value="PAC"/>
    <property type="match status" value="1"/>
</dbReference>
<evidence type="ECO:0000256" key="4">
    <source>
        <dbReference type="ARBA" id="ARBA00022679"/>
    </source>
</evidence>
<keyword evidence="10" id="KW-1185">Reference proteome</keyword>
<dbReference type="SMART" id="SM00388">
    <property type="entry name" value="HisKA"/>
    <property type="match status" value="1"/>
</dbReference>
<gene>
    <name evidence="9" type="ORF">LZC95_45750</name>
</gene>
<dbReference type="InterPro" id="IPR000014">
    <property type="entry name" value="PAS"/>
</dbReference>
<dbReference type="EMBL" id="CP089982">
    <property type="protein sequence ID" value="WXA93746.1"/>
    <property type="molecule type" value="Genomic_DNA"/>
</dbReference>
<evidence type="ECO:0000259" key="8">
    <source>
        <dbReference type="PROSITE" id="PS50113"/>
    </source>
</evidence>
<dbReference type="InterPro" id="IPR035965">
    <property type="entry name" value="PAS-like_dom_sf"/>
</dbReference>
<keyword evidence="4" id="KW-0808">Transferase</keyword>
<dbReference type="PROSITE" id="PS50109">
    <property type="entry name" value="HIS_KIN"/>
    <property type="match status" value="1"/>
</dbReference>
<dbReference type="RefSeq" id="WP_394844345.1">
    <property type="nucleotide sequence ID" value="NZ_CP089982.1"/>
</dbReference>
<dbReference type="SUPFAM" id="SSF47384">
    <property type="entry name" value="Homodimeric domain of signal transducing histidine kinase"/>
    <property type="match status" value="1"/>
</dbReference>
<dbReference type="InterPro" id="IPR036097">
    <property type="entry name" value="HisK_dim/P_sf"/>
</dbReference>
<sequence length="502" mass="55975">MTFPGPRQLPFPPGSGWGEGRLLQDVKGEILEEWKRRVRSAANGLGFVRTEPALARFAPNLVDRIIFAGEEVSGEVLIPSARFIEGCTISEAVRELSLLRSTVQRVAARAGIKLSSHMVELVHHEIDQAIAEITAEIHRVASMQRALREEDEDRMRLALEAAKVGTWEFRPQTGELTWDARCKELWGLPQHLEASYEAFVCGIHPEDRARVEAIVQHTLDPRNGGTYHIEYRAIGLDGGEEKWVACQGKVFFDPHGRAERFIGTVLDVTERRREADFRERFVGMLGHDLRQPLSVVSFASETLSKQGLQRDSGELVRRIGRSADRMDRMIRDLLDFARGRQGGGIPIARKPLDLHELMQHLVDEIATVNPRRKIQLAVDGDGRGCWDPDRITQVFQNLLGNAVTYGKSDEPIFVVMVEEGAHLDVSITNYGPPIPESDRGMIFSPYRRGGRGRAAERAPRGLGLGLYIAQEIVRAHGGSLEVTSDRDTGTTFTVLLPRGHAG</sequence>
<feature type="domain" description="PAC" evidence="8">
    <location>
        <begin position="227"/>
        <end position="280"/>
    </location>
</feature>
<evidence type="ECO:0000256" key="5">
    <source>
        <dbReference type="ARBA" id="ARBA00022777"/>
    </source>
</evidence>
<dbReference type="SMART" id="SM00387">
    <property type="entry name" value="HATPase_c"/>
    <property type="match status" value="1"/>
</dbReference>
<evidence type="ECO:0000259" key="7">
    <source>
        <dbReference type="PROSITE" id="PS50109"/>
    </source>
</evidence>
<dbReference type="Gene3D" id="3.30.565.10">
    <property type="entry name" value="Histidine kinase-like ATPase, C-terminal domain"/>
    <property type="match status" value="1"/>
</dbReference>
<evidence type="ECO:0000256" key="6">
    <source>
        <dbReference type="ARBA" id="ARBA00023136"/>
    </source>
</evidence>
<dbReference type="CDD" id="cd00082">
    <property type="entry name" value="HisKA"/>
    <property type="match status" value="1"/>
</dbReference>
<evidence type="ECO:0000313" key="9">
    <source>
        <dbReference type="EMBL" id="WXA93746.1"/>
    </source>
</evidence>
<evidence type="ECO:0000256" key="3">
    <source>
        <dbReference type="ARBA" id="ARBA00022553"/>
    </source>
</evidence>
<dbReference type="Pfam" id="PF00512">
    <property type="entry name" value="HisKA"/>
    <property type="match status" value="1"/>
</dbReference>
<dbReference type="GO" id="GO:0005524">
    <property type="term" value="F:ATP binding"/>
    <property type="evidence" value="ECO:0007669"/>
    <property type="project" value="UniProtKB-KW"/>
</dbReference>
<dbReference type="InterPro" id="IPR003661">
    <property type="entry name" value="HisK_dim/P_dom"/>
</dbReference>
<accession>A0ABZ2K4W9</accession>
<dbReference type="InterPro" id="IPR005467">
    <property type="entry name" value="His_kinase_dom"/>
</dbReference>
<dbReference type="EC" id="2.7.13.3" evidence="2"/>
<dbReference type="Pfam" id="PF08447">
    <property type="entry name" value="PAS_3"/>
    <property type="match status" value="1"/>
</dbReference>
<dbReference type="Proteomes" id="UP001379533">
    <property type="component" value="Chromosome"/>
</dbReference>
<reference evidence="9 10" key="1">
    <citation type="submission" date="2021-12" db="EMBL/GenBank/DDBJ databases">
        <title>Discovery of the Pendulisporaceae a myxobacterial family with distinct sporulation behavior and unique specialized metabolism.</title>
        <authorList>
            <person name="Garcia R."/>
            <person name="Popoff A."/>
            <person name="Bader C.D."/>
            <person name="Loehr J."/>
            <person name="Walesch S."/>
            <person name="Walt C."/>
            <person name="Boldt J."/>
            <person name="Bunk B."/>
            <person name="Haeckl F.J.F.P.J."/>
            <person name="Gunesch A.P."/>
            <person name="Birkelbach J."/>
            <person name="Nuebel U."/>
            <person name="Pietschmann T."/>
            <person name="Bach T."/>
            <person name="Mueller R."/>
        </authorList>
    </citation>
    <scope>NUCLEOTIDE SEQUENCE [LARGE SCALE GENOMIC DNA]</scope>
    <source>
        <strain evidence="9 10">MSr12523</strain>
    </source>
</reference>
<dbReference type="SUPFAM" id="SSF55874">
    <property type="entry name" value="ATPase domain of HSP90 chaperone/DNA topoisomerase II/histidine kinase"/>
    <property type="match status" value="1"/>
</dbReference>
<keyword evidence="5" id="KW-0418">Kinase</keyword>
<dbReference type="PANTHER" id="PTHR42878">
    <property type="entry name" value="TWO-COMPONENT HISTIDINE KINASE"/>
    <property type="match status" value="1"/>
</dbReference>